<dbReference type="EMBL" id="JASJQH010001304">
    <property type="protein sequence ID" value="KAK9761615.1"/>
    <property type="molecule type" value="Genomic_DNA"/>
</dbReference>
<proteinExistence type="predicted"/>
<dbReference type="PANTHER" id="PTHR28190">
    <property type="entry name" value="NUCLEAR MIGRATION PROTEIN NUM1"/>
    <property type="match status" value="1"/>
</dbReference>
<dbReference type="PANTHER" id="PTHR28190:SF1">
    <property type="entry name" value="NUCLEAR MIGRATION PROTEIN NUM1"/>
    <property type="match status" value="1"/>
</dbReference>
<organism evidence="3 4">
    <name type="scientific">Basidiobolus ranarum</name>
    <dbReference type="NCBI Taxonomy" id="34480"/>
    <lineage>
        <taxon>Eukaryota</taxon>
        <taxon>Fungi</taxon>
        <taxon>Fungi incertae sedis</taxon>
        <taxon>Zoopagomycota</taxon>
        <taxon>Entomophthoromycotina</taxon>
        <taxon>Basidiobolomycetes</taxon>
        <taxon>Basidiobolales</taxon>
        <taxon>Basidiobolaceae</taxon>
        <taxon>Basidiobolus</taxon>
    </lineage>
</organism>
<dbReference type="InterPro" id="IPR053005">
    <property type="entry name" value="Nuclear_Pos-Cytoskel_Interact"/>
</dbReference>
<feature type="compositionally biased region" description="Basic and acidic residues" evidence="2">
    <location>
        <begin position="553"/>
        <end position="563"/>
    </location>
</feature>
<evidence type="ECO:0000313" key="3">
    <source>
        <dbReference type="EMBL" id="KAK9761615.1"/>
    </source>
</evidence>
<evidence type="ECO:0000256" key="1">
    <source>
        <dbReference type="SAM" id="Coils"/>
    </source>
</evidence>
<feature type="coiled-coil region" evidence="1">
    <location>
        <begin position="226"/>
        <end position="376"/>
    </location>
</feature>
<name>A0ABR2WJC5_9FUNG</name>
<feature type="non-terminal residue" evidence="3">
    <location>
        <position position="612"/>
    </location>
</feature>
<feature type="compositionally biased region" description="Polar residues" evidence="2">
    <location>
        <begin position="595"/>
        <end position="612"/>
    </location>
</feature>
<gene>
    <name evidence="3" type="ORF">K7432_013360</name>
</gene>
<keyword evidence="1" id="KW-0175">Coiled coil</keyword>
<comment type="caution">
    <text evidence="3">The sequence shown here is derived from an EMBL/GenBank/DDBJ whole genome shotgun (WGS) entry which is preliminary data.</text>
</comment>
<feature type="region of interest" description="Disordered" evidence="2">
    <location>
        <begin position="535"/>
        <end position="612"/>
    </location>
</feature>
<dbReference type="Proteomes" id="UP001479436">
    <property type="component" value="Unassembled WGS sequence"/>
</dbReference>
<protein>
    <submittedName>
        <fullName evidence="3">Uncharacterized protein</fullName>
    </submittedName>
</protein>
<sequence>MLQSDVPFINLKPCASRCSDSDEFSEPEQNLEVDLNDFNGNSSQVSSKAISLPSAGRFRSFSVSKTALSTKLSAEAQIRELEARLVDKENEVLLAADIGQVLLKEIDSLKYKMAAYEHRRPADDISQEIEINNTETVQKLRTFRVETDIYTSSFKEKPFKISESPYTPGRRSERSGNSNGLPLNDNDPDLTTLPPSALFSNKNTTSTLHNEINKAVESGENLMKLSRQLQTKLLDAERESLNLAEKCSELERQMAALKVQMTRGAENEAKSQENTWNLELQNQDLQTQVDELEQAAQKLISDQGKLQEALMASREVIEQLSVKEEKSNQILERLKTRHEQEIINIRKSIISLQREKAELNKTNEDLKSELSGKTQRYGMRSLGSPTPTPEPAFSGLDSPFELSDTYELPPPRSPLPSPFSTCTTGQTLQVETLTGSLGHAHRTIASLRSSLHREKIEKLEFKKMLAETQEIVENLQKELIWESEDIDKEVNSRPVNRRMRRKKVQIRLANNKHDHFSGETQSPIEDLEDRGEFVDELSPSTDDLSEFTVDSDASEHGGTKSEFDDLPGALIANKPIPPFKDQPVNSQRSARKATSRNPLTRRSTLNPMPSRG</sequence>
<keyword evidence="4" id="KW-1185">Reference proteome</keyword>
<feature type="region of interest" description="Disordered" evidence="2">
    <location>
        <begin position="160"/>
        <end position="203"/>
    </location>
</feature>
<evidence type="ECO:0000313" key="4">
    <source>
        <dbReference type="Proteomes" id="UP001479436"/>
    </source>
</evidence>
<accession>A0ABR2WJC5</accession>
<evidence type="ECO:0000256" key="2">
    <source>
        <dbReference type="SAM" id="MobiDB-lite"/>
    </source>
</evidence>
<reference evidence="3 4" key="1">
    <citation type="submission" date="2023-04" db="EMBL/GenBank/DDBJ databases">
        <title>Genome of Basidiobolus ranarum AG-B5.</title>
        <authorList>
            <person name="Stajich J.E."/>
            <person name="Carter-House D."/>
            <person name="Gryganskyi A."/>
        </authorList>
    </citation>
    <scope>NUCLEOTIDE SEQUENCE [LARGE SCALE GENOMIC DNA]</scope>
    <source>
        <strain evidence="3 4">AG-B5</strain>
    </source>
</reference>